<dbReference type="EMBL" id="BJCE01000008">
    <property type="protein sequence ID" value="GCL35374.1"/>
    <property type="molecule type" value="Genomic_DNA"/>
</dbReference>
<evidence type="ECO:0000313" key="2">
    <source>
        <dbReference type="EMBL" id="GCL35374.1"/>
    </source>
</evidence>
<accession>A0A479ZZU9</accession>
<feature type="chain" id="PRO_5019798091" evidence="1">
    <location>
        <begin position="25"/>
        <end position="161"/>
    </location>
</feature>
<proteinExistence type="predicted"/>
<gene>
    <name evidence="2" type="ORF">SR1949_04680</name>
</gene>
<protein>
    <submittedName>
        <fullName evidence="2">Uncharacterized protein</fullName>
    </submittedName>
</protein>
<comment type="caution">
    <text evidence="2">The sequence shown here is derived from an EMBL/GenBank/DDBJ whole genome shotgun (WGS) entry which is preliminary data.</text>
</comment>
<organism evidence="2 3">
    <name type="scientific">Sphaerospermopsis reniformis</name>
    <dbReference type="NCBI Taxonomy" id="531300"/>
    <lineage>
        <taxon>Bacteria</taxon>
        <taxon>Bacillati</taxon>
        <taxon>Cyanobacteriota</taxon>
        <taxon>Cyanophyceae</taxon>
        <taxon>Nostocales</taxon>
        <taxon>Aphanizomenonaceae</taxon>
        <taxon>Sphaerospermopsis</taxon>
    </lineage>
</organism>
<feature type="signal peptide" evidence="1">
    <location>
        <begin position="1"/>
        <end position="24"/>
    </location>
</feature>
<keyword evidence="1" id="KW-0732">Signal</keyword>
<dbReference type="AlphaFoldDB" id="A0A479ZZU9"/>
<evidence type="ECO:0000313" key="3">
    <source>
        <dbReference type="Proteomes" id="UP000300142"/>
    </source>
</evidence>
<sequence length="161" mass="17658">MKHFISTAVATVTIMGSLSTQAFAQTKPSPVTAFLDRLGMNYEVQKDGTIAILAGVDGNRTQNGFIVPEVGKIGNNDFILVMSFSRIAKTPPDSEKTKQLQSKVNDISSGWDTVSKQGMYATFYYKIIPLNKDPDLAPKDIIEILNIADTEEKNLGSKDRL</sequence>
<dbReference type="RefSeq" id="WP_137666239.1">
    <property type="nucleotide sequence ID" value="NZ_BJCE01000008.1"/>
</dbReference>
<reference evidence="3" key="1">
    <citation type="submission" date="2019-02" db="EMBL/GenBank/DDBJ databases">
        <title>Draft genome sequence of Sphaerospermopsis reniformis NIES-1949.</title>
        <authorList>
            <person name="Yamaguchi H."/>
            <person name="Suzuki S."/>
            <person name="Kawachi M."/>
        </authorList>
    </citation>
    <scope>NUCLEOTIDE SEQUENCE [LARGE SCALE GENOMIC DNA]</scope>
    <source>
        <strain evidence="3">NIES-1949</strain>
    </source>
</reference>
<keyword evidence="3" id="KW-1185">Reference proteome</keyword>
<dbReference type="Proteomes" id="UP000300142">
    <property type="component" value="Unassembled WGS sequence"/>
</dbReference>
<name>A0A479ZZU9_9CYAN</name>
<evidence type="ECO:0000256" key="1">
    <source>
        <dbReference type="SAM" id="SignalP"/>
    </source>
</evidence>